<feature type="transmembrane region" description="Helical" evidence="5">
    <location>
        <begin position="376"/>
        <end position="394"/>
    </location>
</feature>
<protein>
    <submittedName>
        <fullName evidence="7">ACS family hexuronate transporter-like MFS transporter</fullName>
    </submittedName>
</protein>
<evidence type="ECO:0000313" key="7">
    <source>
        <dbReference type="EMBL" id="MDR6512114.1"/>
    </source>
</evidence>
<dbReference type="EMBL" id="JAVDRD010000007">
    <property type="protein sequence ID" value="MDR6512114.1"/>
    <property type="molecule type" value="Genomic_DNA"/>
</dbReference>
<accession>A0ABU1MP40</accession>
<dbReference type="PANTHER" id="PTHR11662">
    <property type="entry name" value="SOLUTE CARRIER FAMILY 17"/>
    <property type="match status" value="1"/>
</dbReference>
<dbReference type="InterPro" id="IPR036259">
    <property type="entry name" value="MFS_trans_sf"/>
</dbReference>
<dbReference type="RefSeq" id="WP_309805771.1">
    <property type="nucleotide sequence ID" value="NZ_JAVDRD010000007.1"/>
</dbReference>
<sequence length="419" mass="43848">MTALLSPRRRQLLFALALTAGILNLVDRQIIAVLKPTIAADLHWSDDDYGTLAALFQTGAAFGFLAAGWLVDRLGVRRANAFGVAAWSLAAMAHGWARSFAAFMACRISLGASEAMGTPAGIKTMAAIFPPEQRSTGIGLSNAINSIGAILAPLAIPIVAAIWGWRAAFVMAGALGLVWAMAWWLATRGVDFADTPTAKAQDHHRARPVWRERRTWIIAGAKVLSDATWFLMLFWMPDYFHRAFGLAGTELGPPLALAYAGAAVGSVLAGTLSSRWIGAGQSIDRVRKRVMLASALVVTPVPLALLAPSAWSAAAVLALALAGHQGFSTSLFGLIADVTPRARVGRVTGFSAFCGNMGGTAITKIAGLTLAAGLGYGPLFAFAAVSYLLALGLIRLGMPRIVAVEEGTEGSAMGMALGH</sequence>
<evidence type="ECO:0000313" key="8">
    <source>
        <dbReference type="Proteomes" id="UP001184150"/>
    </source>
</evidence>
<dbReference type="Pfam" id="PF07690">
    <property type="entry name" value="MFS_1"/>
    <property type="match status" value="1"/>
</dbReference>
<dbReference type="InterPro" id="IPR050382">
    <property type="entry name" value="MFS_Na/Anion_cotransporter"/>
</dbReference>
<comment type="caution">
    <text evidence="7">The sequence shown here is derived from an EMBL/GenBank/DDBJ whole genome shotgun (WGS) entry which is preliminary data.</text>
</comment>
<reference evidence="7 8" key="1">
    <citation type="submission" date="2023-07" db="EMBL/GenBank/DDBJ databases">
        <title>Sorghum-associated microbial communities from plants grown in Nebraska, USA.</title>
        <authorList>
            <person name="Schachtman D."/>
        </authorList>
    </citation>
    <scope>NUCLEOTIDE SEQUENCE [LARGE SCALE GENOMIC DNA]</scope>
    <source>
        <strain evidence="7 8">DS1027</strain>
    </source>
</reference>
<evidence type="ECO:0000256" key="2">
    <source>
        <dbReference type="ARBA" id="ARBA00022692"/>
    </source>
</evidence>
<feature type="transmembrane region" description="Helical" evidence="5">
    <location>
        <begin position="215"/>
        <end position="236"/>
    </location>
</feature>
<keyword evidence="2 5" id="KW-0812">Transmembrane</keyword>
<dbReference type="InterPro" id="IPR011701">
    <property type="entry name" value="MFS"/>
</dbReference>
<dbReference type="PROSITE" id="PS50850">
    <property type="entry name" value="MFS"/>
    <property type="match status" value="1"/>
</dbReference>
<comment type="subcellular location">
    <subcellularLocation>
        <location evidence="1">Membrane</location>
        <topology evidence="1">Multi-pass membrane protein</topology>
    </subcellularLocation>
</comment>
<evidence type="ECO:0000256" key="4">
    <source>
        <dbReference type="ARBA" id="ARBA00023136"/>
    </source>
</evidence>
<gene>
    <name evidence="7" type="ORF">J2792_002997</name>
</gene>
<evidence type="ECO:0000256" key="5">
    <source>
        <dbReference type="SAM" id="Phobius"/>
    </source>
</evidence>
<dbReference type="SUPFAM" id="SSF103473">
    <property type="entry name" value="MFS general substrate transporter"/>
    <property type="match status" value="1"/>
</dbReference>
<dbReference type="PANTHER" id="PTHR11662:SF285">
    <property type="entry name" value="HEXURONATE TRANSPORTER"/>
    <property type="match status" value="1"/>
</dbReference>
<evidence type="ECO:0000256" key="1">
    <source>
        <dbReference type="ARBA" id="ARBA00004141"/>
    </source>
</evidence>
<proteinExistence type="predicted"/>
<feature type="transmembrane region" description="Helical" evidence="5">
    <location>
        <begin position="169"/>
        <end position="186"/>
    </location>
</feature>
<keyword evidence="8" id="KW-1185">Reference proteome</keyword>
<dbReference type="InterPro" id="IPR020846">
    <property type="entry name" value="MFS_dom"/>
</dbReference>
<evidence type="ECO:0000256" key="3">
    <source>
        <dbReference type="ARBA" id="ARBA00022989"/>
    </source>
</evidence>
<organism evidence="7 8">
    <name type="scientific">Novosphingobium capsulatum</name>
    <dbReference type="NCBI Taxonomy" id="13688"/>
    <lineage>
        <taxon>Bacteria</taxon>
        <taxon>Pseudomonadati</taxon>
        <taxon>Pseudomonadota</taxon>
        <taxon>Alphaproteobacteria</taxon>
        <taxon>Sphingomonadales</taxon>
        <taxon>Sphingomonadaceae</taxon>
        <taxon>Novosphingobium</taxon>
    </lineage>
</organism>
<feature type="transmembrane region" description="Helical" evidence="5">
    <location>
        <begin position="143"/>
        <end position="163"/>
    </location>
</feature>
<feature type="domain" description="Major facilitator superfamily (MFS) profile" evidence="6">
    <location>
        <begin position="13"/>
        <end position="402"/>
    </location>
</feature>
<evidence type="ECO:0000259" key="6">
    <source>
        <dbReference type="PROSITE" id="PS50850"/>
    </source>
</evidence>
<keyword evidence="3 5" id="KW-1133">Transmembrane helix</keyword>
<dbReference type="Proteomes" id="UP001184150">
    <property type="component" value="Unassembled WGS sequence"/>
</dbReference>
<feature type="transmembrane region" description="Helical" evidence="5">
    <location>
        <begin position="256"/>
        <end position="278"/>
    </location>
</feature>
<name>A0ABU1MP40_9SPHN</name>
<feature type="transmembrane region" description="Helical" evidence="5">
    <location>
        <begin position="290"/>
        <end position="307"/>
    </location>
</feature>
<feature type="transmembrane region" description="Helical" evidence="5">
    <location>
        <begin position="52"/>
        <end position="71"/>
    </location>
</feature>
<keyword evidence="4 5" id="KW-0472">Membrane</keyword>
<dbReference type="Gene3D" id="1.20.1250.20">
    <property type="entry name" value="MFS general substrate transporter like domains"/>
    <property type="match status" value="2"/>
</dbReference>